<dbReference type="Proteomes" id="UP001219933">
    <property type="component" value="Chromosome 6"/>
</dbReference>
<dbReference type="GO" id="GO:0048188">
    <property type="term" value="C:Set1C/COMPASS complex"/>
    <property type="evidence" value="ECO:0007669"/>
    <property type="project" value="TreeGrafter"/>
</dbReference>
<dbReference type="SUPFAM" id="SSF50978">
    <property type="entry name" value="WD40 repeat-like"/>
    <property type="match status" value="1"/>
</dbReference>
<sequence length="632" mass="68246">MSNNAARRPSRRVRSVPRAPRDAAVEAWLLSNETIATGDTPFLAGDTPVVLTEDADLPVVPAGERVQAILALLADPAKAKECLEKRLIETPDFCVAEPSSGRTRGLSAAEDTSDAVYVQRNAKHERHEKRLRHLEKEGLVRERQRVIERIARVERMDLSLLVPAMQGQQSANDGQHSESASVSAPESVPKFATASVPASVPASAPPLSAEDALAHLEGRRKLYLDDARAVLARLDKLLPSADTSKAAGGRAEAHAAAGSTCAFTFEQTTMTDAASVRGGGPGPVPVSLSLVSSLRPAKVFNEYVQDGCTVTSVDYDDKGETCVTASNDETIQIYNCRSGRHVKTLYSKKYGVDLARFTHRSSAIIYASTKEDDTIRYHSLHDNKYLQYYRGHKRRVVSLEMSPVDDTFLSGAVDDSVRLWDLRSPAAQGNLRIKGHPVVAYDPSAVVFAIGLNERSVILLYDIRKFEQNPFLTINIDDTAALSQVSMPPRVPVITSLRFNQTGQYILVGTAGDVHYVVDSFSGKVVFRLIGHVGLERADNAAIGMIPQAGASGSEVCWTPDGNMVIAGSANGQLCVWSLPEPTDSPVTLKPSSVINGHEGTPRVVAFSPRYAQLTTAGAQVAFWLPEQGDAA</sequence>
<dbReference type="PANTHER" id="PTHR19861">
    <property type="entry name" value="WD40 REPEAT PROTEIN SWD2"/>
    <property type="match status" value="1"/>
</dbReference>
<evidence type="ECO:0000256" key="2">
    <source>
        <dbReference type="ARBA" id="ARBA00005616"/>
    </source>
</evidence>
<evidence type="ECO:0000313" key="9">
    <source>
        <dbReference type="EMBL" id="WFD36963.1"/>
    </source>
</evidence>
<evidence type="ECO:0000256" key="4">
    <source>
        <dbReference type="ARBA" id="ARBA00022737"/>
    </source>
</evidence>
<gene>
    <name evidence="9" type="ORF">MCUN1_003855</name>
</gene>
<keyword evidence="5" id="KW-0539">Nucleus</keyword>
<proteinExistence type="inferred from homology"/>
<dbReference type="InterPro" id="IPR015943">
    <property type="entry name" value="WD40/YVTN_repeat-like_dom_sf"/>
</dbReference>
<dbReference type="Pfam" id="PF00400">
    <property type="entry name" value="WD40"/>
    <property type="match status" value="3"/>
</dbReference>
<dbReference type="PANTHER" id="PTHR19861:SF0">
    <property type="entry name" value="WD REPEAT-CONTAINING PROTEIN 82"/>
    <property type="match status" value="1"/>
</dbReference>
<dbReference type="InterPro" id="IPR001680">
    <property type="entry name" value="WD40_rpt"/>
</dbReference>
<keyword evidence="4" id="KW-0677">Repeat</keyword>
<dbReference type="Gene3D" id="2.130.10.10">
    <property type="entry name" value="YVTN repeat-like/Quinoprotein amine dehydrogenase"/>
    <property type="match status" value="2"/>
</dbReference>
<feature type="region of interest" description="Disordered" evidence="8">
    <location>
        <begin position="166"/>
        <end position="186"/>
    </location>
</feature>
<dbReference type="GO" id="GO:0016070">
    <property type="term" value="P:RNA metabolic process"/>
    <property type="evidence" value="ECO:0007669"/>
    <property type="project" value="UniProtKB-ARBA"/>
</dbReference>
<protein>
    <recommendedName>
        <fullName evidence="11">WD repeat-containing protein 82</fullName>
    </recommendedName>
</protein>
<feature type="coiled-coil region" evidence="7">
    <location>
        <begin position="117"/>
        <end position="156"/>
    </location>
</feature>
<dbReference type="InterPro" id="IPR036322">
    <property type="entry name" value="WD40_repeat_dom_sf"/>
</dbReference>
<evidence type="ECO:0000256" key="1">
    <source>
        <dbReference type="ARBA" id="ARBA00004123"/>
    </source>
</evidence>
<comment type="subcellular location">
    <subcellularLocation>
        <location evidence="1">Nucleus</location>
    </subcellularLocation>
</comment>
<dbReference type="EMBL" id="CP119882">
    <property type="protein sequence ID" value="WFD36963.1"/>
    <property type="molecule type" value="Genomic_DNA"/>
</dbReference>
<reference evidence="9" key="1">
    <citation type="submission" date="2023-03" db="EMBL/GenBank/DDBJ databases">
        <title>Mating type loci evolution in Malassezia.</title>
        <authorList>
            <person name="Coelho M.A."/>
        </authorList>
    </citation>
    <scope>NUCLEOTIDE SEQUENCE</scope>
    <source>
        <strain evidence="9">CBS 11721</strain>
    </source>
</reference>
<keyword evidence="7" id="KW-0175">Coiled coil</keyword>
<accession>A0AAF0ETT2</accession>
<dbReference type="PROSITE" id="PS50294">
    <property type="entry name" value="WD_REPEATS_REGION"/>
    <property type="match status" value="1"/>
</dbReference>
<keyword evidence="10" id="KW-1185">Reference proteome</keyword>
<feature type="repeat" description="WD" evidence="6">
    <location>
        <begin position="389"/>
        <end position="424"/>
    </location>
</feature>
<evidence type="ECO:0000256" key="6">
    <source>
        <dbReference type="PROSITE-ProRule" id="PRU00221"/>
    </source>
</evidence>
<name>A0AAF0ETT2_9BASI</name>
<dbReference type="GO" id="GO:0003682">
    <property type="term" value="F:chromatin binding"/>
    <property type="evidence" value="ECO:0007669"/>
    <property type="project" value="TreeGrafter"/>
</dbReference>
<evidence type="ECO:0000256" key="3">
    <source>
        <dbReference type="ARBA" id="ARBA00022574"/>
    </source>
</evidence>
<evidence type="ECO:0000313" key="10">
    <source>
        <dbReference type="Proteomes" id="UP001219933"/>
    </source>
</evidence>
<feature type="compositionally biased region" description="Low complexity" evidence="8">
    <location>
        <begin position="177"/>
        <end position="186"/>
    </location>
</feature>
<evidence type="ECO:0000256" key="7">
    <source>
        <dbReference type="SAM" id="Coils"/>
    </source>
</evidence>
<keyword evidence="3 6" id="KW-0853">WD repeat</keyword>
<comment type="similarity">
    <text evidence="2">Belongs to the WD repeat SWD2 family.</text>
</comment>
<dbReference type="AlphaFoldDB" id="A0AAF0ETT2"/>
<organism evidence="9 10">
    <name type="scientific">Malassezia cuniculi</name>
    <dbReference type="NCBI Taxonomy" id="948313"/>
    <lineage>
        <taxon>Eukaryota</taxon>
        <taxon>Fungi</taxon>
        <taxon>Dikarya</taxon>
        <taxon>Basidiomycota</taxon>
        <taxon>Ustilaginomycotina</taxon>
        <taxon>Malasseziomycetes</taxon>
        <taxon>Malasseziales</taxon>
        <taxon>Malasseziaceae</taxon>
        <taxon>Malassezia</taxon>
    </lineage>
</organism>
<evidence type="ECO:0008006" key="11">
    <source>
        <dbReference type="Google" id="ProtNLM"/>
    </source>
</evidence>
<evidence type="ECO:0000256" key="5">
    <source>
        <dbReference type="ARBA" id="ARBA00023242"/>
    </source>
</evidence>
<feature type="repeat" description="WD" evidence="6">
    <location>
        <begin position="556"/>
        <end position="579"/>
    </location>
</feature>
<evidence type="ECO:0000256" key="8">
    <source>
        <dbReference type="SAM" id="MobiDB-lite"/>
    </source>
</evidence>
<dbReference type="PROSITE" id="PS50082">
    <property type="entry name" value="WD_REPEATS_2"/>
    <property type="match status" value="2"/>
</dbReference>
<dbReference type="InterPro" id="IPR037867">
    <property type="entry name" value="Swd2/WDR82"/>
</dbReference>
<dbReference type="SMART" id="SM00320">
    <property type="entry name" value="WD40"/>
    <property type="match status" value="4"/>
</dbReference>